<keyword evidence="2" id="KW-1185">Reference proteome</keyword>
<protein>
    <recommendedName>
        <fullName evidence="3">Reverse transcriptase</fullName>
    </recommendedName>
</protein>
<dbReference type="Proteomes" id="UP001194468">
    <property type="component" value="Unassembled WGS sequence"/>
</dbReference>
<dbReference type="AlphaFoldDB" id="A0AAD4BF27"/>
<feature type="non-terminal residue" evidence="1">
    <location>
        <position position="1"/>
    </location>
</feature>
<evidence type="ECO:0000313" key="1">
    <source>
        <dbReference type="EMBL" id="KAF8426144.1"/>
    </source>
</evidence>
<accession>A0AAD4BF27</accession>
<name>A0AAD4BF27_BOLED</name>
<evidence type="ECO:0008006" key="3">
    <source>
        <dbReference type="Google" id="ProtNLM"/>
    </source>
</evidence>
<dbReference type="EMBL" id="WHUW01000089">
    <property type="protein sequence ID" value="KAF8426144.1"/>
    <property type="molecule type" value="Genomic_DNA"/>
</dbReference>
<comment type="caution">
    <text evidence="1">The sequence shown here is derived from an EMBL/GenBank/DDBJ whole genome shotgun (WGS) entry which is preliminary data.</text>
</comment>
<sequence>RKSETANCPHCTEAPAPETVRHYLLECPNYARERQSLRNAMGREADSIPYLLSKPSALPHLFKLIDAARRLKNTFGNVPPPKTKA</sequence>
<organism evidence="1 2">
    <name type="scientific">Boletus edulis BED1</name>
    <dbReference type="NCBI Taxonomy" id="1328754"/>
    <lineage>
        <taxon>Eukaryota</taxon>
        <taxon>Fungi</taxon>
        <taxon>Dikarya</taxon>
        <taxon>Basidiomycota</taxon>
        <taxon>Agaricomycotina</taxon>
        <taxon>Agaricomycetes</taxon>
        <taxon>Agaricomycetidae</taxon>
        <taxon>Boletales</taxon>
        <taxon>Boletineae</taxon>
        <taxon>Boletaceae</taxon>
        <taxon>Boletoideae</taxon>
        <taxon>Boletus</taxon>
    </lineage>
</organism>
<reference evidence="1" key="2">
    <citation type="journal article" date="2020" name="Nat. Commun.">
        <title>Large-scale genome sequencing of mycorrhizal fungi provides insights into the early evolution of symbiotic traits.</title>
        <authorList>
            <person name="Miyauchi S."/>
            <person name="Kiss E."/>
            <person name="Kuo A."/>
            <person name="Drula E."/>
            <person name="Kohler A."/>
            <person name="Sanchez-Garcia M."/>
            <person name="Morin E."/>
            <person name="Andreopoulos B."/>
            <person name="Barry K.W."/>
            <person name="Bonito G."/>
            <person name="Buee M."/>
            <person name="Carver A."/>
            <person name="Chen C."/>
            <person name="Cichocki N."/>
            <person name="Clum A."/>
            <person name="Culley D."/>
            <person name="Crous P.W."/>
            <person name="Fauchery L."/>
            <person name="Girlanda M."/>
            <person name="Hayes R.D."/>
            <person name="Keri Z."/>
            <person name="LaButti K."/>
            <person name="Lipzen A."/>
            <person name="Lombard V."/>
            <person name="Magnuson J."/>
            <person name="Maillard F."/>
            <person name="Murat C."/>
            <person name="Nolan M."/>
            <person name="Ohm R.A."/>
            <person name="Pangilinan J."/>
            <person name="Pereira M.F."/>
            <person name="Perotto S."/>
            <person name="Peter M."/>
            <person name="Pfister S."/>
            <person name="Riley R."/>
            <person name="Sitrit Y."/>
            <person name="Stielow J.B."/>
            <person name="Szollosi G."/>
            <person name="Zifcakova L."/>
            <person name="Stursova M."/>
            <person name="Spatafora J.W."/>
            <person name="Tedersoo L."/>
            <person name="Vaario L.M."/>
            <person name="Yamada A."/>
            <person name="Yan M."/>
            <person name="Wang P."/>
            <person name="Xu J."/>
            <person name="Bruns T."/>
            <person name="Baldrian P."/>
            <person name="Vilgalys R."/>
            <person name="Dunand C."/>
            <person name="Henrissat B."/>
            <person name="Grigoriev I.V."/>
            <person name="Hibbett D."/>
            <person name="Nagy L.G."/>
            <person name="Martin F.M."/>
        </authorList>
    </citation>
    <scope>NUCLEOTIDE SEQUENCE</scope>
    <source>
        <strain evidence="1">BED1</strain>
    </source>
</reference>
<proteinExistence type="predicted"/>
<gene>
    <name evidence="1" type="ORF">L210DRAFT_3420881</name>
</gene>
<reference evidence="1" key="1">
    <citation type="submission" date="2019-10" db="EMBL/GenBank/DDBJ databases">
        <authorList>
            <consortium name="DOE Joint Genome Institute"/>
            <person name="Kuo A."/>
            <person name="Miyauchi S."/>
            <person name="Kiss E."/>
            <person name="Drula E."/>
            <person name="Kohler A."/>
            <person name="Sanchez-Garcia M."/>
            <person name="Andreopoulos B."/>
            <person name="Barry K.W."/>
            <person name="Bonito G."/>
            <person name="Buee M."/>
            <person name="Carver A."/>
            <person name="Chen C."/>
            <person name="Cichocki N."/>
            <person name="Clum A."/>
            <person name="Culley D."/>
            <person name="Crous P.W."/>
            <person name="Fauchery L."/>
            <person name="Girlanda M."/>
            <person name="Hayes R."/>
            <person name="Keri Z."/>
            <person name="LaButti K."/>
            <person name="Lipzen A."/>
            <person name="Lombard V."/>
            <person name="Magnuson J."/>
            <person name="Maillard F."/>
            <person name="Morin E."/>
            <person name="Murat C."/>
            <person name="Nolan M."/>
            <person name="Ohm R."/>
            <person name="Pangilinan J."/>
            <person name="Pereira M."/>
            <person name="Perotto S."/>
            <person name="Peter M."/>
            <person name="Riley R."/>
            <person name="Sitrit Y."/>
            <person name="Stielow B."/>
            <person name="Szollosi G."/>
            <person name="Zifcakova L."/>
            <person name="Stursova M."/>
            <person name="Spatafora J.W."/>
            <person name="Tedersoo L."/>
            <person name="Vaario L.-M."/>
            <person name="Yamada A."/>
            <person name="Yan M."/>
            <person name="Wang P."/>
            <person name="Xu J."/>
            <person name="Bruns T."/>
            <person name="Baldrian P."/>
            <person name="Vilgalys R."/>
            <person name="Henrissat B."/>
            <person name="Grigoriev I.V."/>
            <person name="Hibbett D."/>
            <person name="Nagy L.G."/>
            <person name="Martin F.M."/>
        </authorList>
    </citation>
    <scope>NUCLEOTIDE SEQUENCE</scope>
    <source>
        <strain evidence="1">BED1</strain>
    </source>
</reference>
<evidence type="ECO:0000313" key="2">
    <source>
        <dbReference type="Proteomes" id="UP001194468"/>
    </source>
</evidence>